<gene>
    <name evidence="2" type="ORF">ZHAS_00014457</name>
</gene>
<dbReference type="OrthoDB" id="6611808at2759"/>
<dbReference type="EMBL" id="KE525318">
    <property type="protein sequence ID" value="KFB46472.1"/>
    <property type="molecule type" value="Genomic_DNA"/>
</dbReference>
<dbReference type="OMA" id="PPCCTTE"/>
<evidence type="ECO:0000313" key="2">
    <source>
        <dbReference type="EMBL" id="KFB46472.1"/>
    </source>
</evidence>
<evidence type="ECO:0000313" key="4">
    <source>
        <dbReference type="Proteomes" id="UP000030765"/>
    </source>
</evidence>
<evidence type="ECO:0000313" key="3">
    <source>
        <dbReference type="EnsemblMetazoa" id="ASIC014457-PA"/>
    </source>
</evidence>
<dbReference type="PROSITE" id="PS00652">
    <property type="entry name" value="TNFR_NGFR_1"/>
    <property type="match status" value="1"/>
</dbReference>
<feature type="domain" description="TNFR-Cys" evidence="1">
    <location>
        <begin position="111"/>
        <end position="152"/>
    </location>
</feature>
<sequence length="504" mass="55908">MHRDLTELPNQANFASILGRGSRAPRSPSYRCWWKRPLIVFDSTNTVHYTWNLRRKEPNVADIRYEEMYDCYGRRNPCPPCGPCAPCGPCGPSGPCDPCGPCGPCGPCDPCGPCVPYGACPPCGPCGPCDPCEPSTRTAHDLNCMPQCPTICPPQRCGPRFITVQQPPRLVAQKKVINCSRTVIDKHVVPQTKAIVEPKLIYQPKTICEPCIIYKRRTVPEPRIIYYKRIVPDPKVVCTPRVVVEPKEICTTLVCQPKPQVVQVPPARDYCCVPAGTTFYNNPYNCPPSLPKPCKSRELRGGLLISNCECLKRNGLQHDCPRSQCQGKPCCLTKPEANCCPSQWSRRYRYVTMGKKSNPVRPSPKCCLPTGGGGCNPCPIDPTCCPPANICDPCCPPMCGPSIPTGCDPCCPPVCDPSYPPVCDPSCSVPYYTLKRIRSAVRQPTPRPKIAKTNWYCPPRRPICRVPLPCHFRAPCKAHCYNVDRCCYPLTRCCAVRWCVSPKH</sequence>
<dbReference type="EnsemblMetazoa" id="ASIC014457-RA">
    <property type="protein sequence ID" value="ASIC014457-PA"/>
    <property type="gene ID" value="ASIC014457"/>
</dbReference>
<name>A0A084W8C8_ANOSI</name>
<dbReference type="Proteomes" id="UP000030765">
    <property type="component" value="Unassembled WGS sequence"/>
</dbReference>
<keyword evidence="4" id="KW-1185">Reference proteome</keyword>
<dbReference type="AlphaFoldDB" id="A0A084W8C8"/>
<reference evidence="2 4" key="1">
    <citation type="journal article" date="2014" name="BMC Genomics">
        <title>Genome sequence of Anopheles sinensis provides insight into genetics basis of mosquito competence for malaria parasites.</title>
        <authorList>
            <person name="Zhou D."/>
            <person name="Zhang D."/>
            <person name="Ding G."/>
            <person name="Shi L."/>
            <person name="Hou Q."/>
            <person name="Ye Y."/>
            <person name="Xu Y."/>
            <person name="Zhou H."/>
            <person name="Xiong C."/>
            <person name="Li S."/>
            <person name="Yu J."/>
            <person name="Hong S."/>
            <person name="Yu X."/>
            <person name="Zou P."/>
            <person name="Chen C."/>
            <person name="Chang X."/>
            <person name="Wang W."/>
            <person name="Lv Y."/>
            <person name="Sun Y."/>
            <person name="Ma L."/>
            <person name="Shen B."/>
            <person name="Zhu C."/>
        </authorList>
    </citation>
    <scope>NUCLEOTIDE SEQUENCE [LARGE SCALE GENOMIC DNA]</scope>
</reference>
<reference evidence="3" key="2">
    <citation type="submission" date="2020-05" db="UniProtKB">
        <authorList>
            <consortium name="EnsemblMetazoa"/>
        </authorList>
    </citation>
    <scope>IDENTIFICATION</scope>
</reference>
<dbReference type="EMBL" id="ATLV01021411">
    <property type="status" value="NOT_ANNOTATED_CDS"/>
    <property type="molecule type" value="Genomic_DNA"/>
</dbReference>
<protein>
    <recommendedName>
        <fullName evidence="1">TNFR-Cys domain-containing protein</fullName>
    </recommendedName>
</protein>
<accession>A0A084W8C8</accession>
<dbReference type="VEuPathDB" id="VectorBase:ASIS011954"/>
<dbReference type="InterPro" id="IPR001368">
    <property type="entry name" value="TNFR/NGFR_Cys_rich_reg"/>
</dbReference>
<dbReference type="VEuPathDB" id="VectorBase:ASIC014457"/>
<evidence type="ECO:0000259" key="1">
    <source>
        <dbReference type="PROSITE" id="PS00652"/>
    </source>
</evidence>
<proteinExistence type="predicted"/>
<organism evidence="3 4">
    <name type="scientific">Anopheles sinensis</name>
    <name type="common">Mosquito</name>
    <dbReference type="NCBI Taxonomy" id="74873"/>
    <lineage>
        <taxon>Eukaryota</taxon>
        <taxon>Metazoa</taxon>
        <taxon>Ecdysozoa</taxon>
        <taxon>Arthropoda</taxon>
        <taxon>Hexapoda</taxon>
        <taxon>Insecta</taxon>
        <taxon>Pterygota</taxon>
        <taxon>Neoptera</taxon>
        <taxon>Endopterygota</taxon>
        <taxon>Diptera</taxon>
        <taxon>Nematocera</taxon>
        <taxon>Culicoidea</taxon>
        <taxon>Culicidae</taxon>
        <taxon>Anophelinae</taxon>
        <taxon>Anopheles</taxon>
    </lineage>
</organism>